<dbReference type="AlphaFoldDB" id="A0A0F9I8F2"/>
<evidence type="ECO:0008006" key="2">
    <source>
        <dbReference type="Google" id="ProtNLM"/>
    </source>
</evidence>
<dbReference type="InterPro" id="IPR017642">
    <property type="entry name" value="DNA_S_mod_DndB"/>
</dbReference>
<dbReference type="EMBL" id="LAZR01014790">
    <property type="protein sequence ID" value="KKM15934.1"/>
    <property type="molecule type" value="Genomic_DNA"/>
</dbReference>
<protein>
    <recommendedName>
        <fullName evidence="2">DGQHR domain-containing protein</fullName>
    </recommendedName>
</protein>
<name>A0A0F9I8F2_9ZZZZ</name>
<reference evidence="1" key="1">
    <citation type="journal article" date="2015" name="Nature">
        <title>Complex archaea that bridge the gap between prokaryotes and eukaryotes.</title>
        <authorList>
            <person name="Spang A."/>
            <person name="Saw J.H."/>
            <person name="Jorgensen S.L."/>
            <person name="Zaremba-Niedzwiedzka K."/>
            <person name="Martijn J."/>
            <person name="Lind A.E."/>
            <person name="van Eijk R."/>
            <person name="Schleper C."/>
            <person name="Guy L."/>
            <person name="Ettema T.J."/>
        </authorList>
    </citation>
    <scope>NUCLEOTIDE SEQUENCE</scope>
</reference>
<dbReference type="CDD" id="cd16413">
    <property type="entry name" value="DGQHR_domain"/>
    <property type="match status" value="1"/>
</dbReference>
<evidence type="ECO:0000313" key="1">
    <source>
        <dbReference type="EMBL" id="KKM15934.1"/>
    </source>
</evidence>
<dbReference type="NCBIfam" id="TIGR04172">
    <property type="entry name" value="DGQHR_dnd_1"/>
    <property type="match status" value="1"/>
</dbReference>
<organism evidence="1">
    <name type="scientific">marine sediment metagenome</name>
    <dbReference type="NCBI Taxonomy" id="412755"/>
    <lineage>
        <taxon>unclassified sequences</taxon>
        <taxon>metagenomes</taxon>
        <taxon>ecological metagenomes</taxon>
    </lineage>
</organism>
<dbReference type="Pfam" id="PF14072">
    <property type="entry name" value="DndB"/>
    <property type="match status" value="1"/>
</dbReference>
<dbReference type="InterPro" id="IPR017601">
    <property type="entry name" value="DGQHR-contain_dom"/>
</dbReference>
<dbReference type="NCBIfam" id="TIGR03187">
    <property type="entry name" value="DGQHR"/>
    <property type="match status" value="1"/>
</dbReference>
<proteinExistence type="predicted"/>
<sequence length="409" mass="45556">MDIQFPFTIPTLRVDQRLGSFYVAVLPAELLLRVCASDRMSASLNPDGVGYSLEGTQRVIQDKRLSEIAAYINRVDSAFPNSIIVAANYDRATGFDQTENEDIAAEEGEETNGVSSAWSVQVSDDGCHKLTIPSEAKLAAVIDGQHRLFSFAKANPEALRSMNLICSIFIDLPKALQAQIFATINSTQKRVDRSLTFELFGYNVSDEPEEYWTPDKLAVFFARKLATDTDSPLRGRIMVAPKRDSRLEKIAAEATWRISTAVAVDGIMRLYSSNPKRDANLMREGDAHSRNVLLEGPKDKSPLRTAYIEGNDAVIFKMVLNYLKAADRVFWENANEGSYIFRTIGVQAIFDILRKLASDAFEKRDISSGYFEDILSPAREIDFSSTEFQNASGSGRTFIRKAIERAIGI</sequence>
<dbReference type="InterPro" id="IPR026440">
    <property type="entry name" value="DNA_PRithio_assoc_DGOHR_pro_1"/>
</dbReference>
<accession>A0A0F9I8F2</accession>
<gene>
    <name evidence="1" type="ORF">LCGC14_1691070</name>
</gene>
<comment type="caution">
    <text evidence="1">The sequence shown here is derived from an EMBL/GenBank/DDBJ whole genome shotgun (WGS) entry which is preliminary data.</text>
</comment>